<keyword evidence="2" id="KW-1185">Reference proteome</keyword>
<protein>
    <submittedName>
        <fullName evidence="1">Uncharacterized protein</fullName>
    </submittedName>
</protein>
<proteinExistence type="predicted"/>
<name>A0ABQ7SZM3_PHRPL</name>
<accession>A0ABQ7SZM3</accession>
<evidence type="ECO:0000313" key="2">
    <source>
        <dbReference type="Proteomes" id="UP000826234"/>
    </source>
</evidence>
<dbReference type="Proteomes" id="UP000826234">
    <property type="component" value="Unassembled WGS sequence"/>
</dbReference>
<gene>
    <name evidence="1" type="ORF">JD844_025433</name>
</gene>
<organism evidence="1 2">
    <name type="scientific">Phrynosoma platyrhinos</name>
    <name type="common">Desert horned lizard</name>
    <dbReference type="NCBI Taxonomy" id="52577"/>
    <lineage>
        <taxon>Eukaryota</taxon>
        <taxon>Metazoa</taxon>
        <taxon>Chordata</taxon>
        <taxon>Craniata</taxon>
        <taxon>Vertebrata</taxon>
        <taxon>Euteleostomi</taxon>
        <taxon>Lepidosauria</taxon>
        <taxon>Squamata</taxon>
        <taxon>Bifurcata</taxon>
        <taxon>Unidentata</taxon>
        <taxon>Episquamata</taxon>
        <taxon>Toxicofera</taxon>
        <taxon>Iguania</taxon>
        <taxon>Phrynosomatidae</taxon>
        <taxon>Phrynosomatinae</taxon>
        <taxon>Phrynosoma</taxon>
    </lineage>
</organism>
<comment type="caution">
    <text evidence="1">The sequence shown here is derived from an EMBL/GenBank/DDBJ whole genome shotgun (WGS) entry which is preliminary data.</text>
</comment>
<evidence type="ECO:0000313" key="1">
    <source>
        <dbReference type="EMBL" id="KAH0622777.1"/>
    </source>
</evidence>
<reference evidence="1 2" key="1">
    <citation type="journal article" date="2022" name="Gigascience">
        <title>A chromosome-level genome assembly and annotation of the desert horned lizard, Phrynosoma platyrhinos, provides insight into chromosomal rearrangements among reptiles.</title>
        <authorList>
            <person name="Koochekian N."/>
            <person name="Ascanio A."/>
            <person name="Farleigh K."/>
            <person name="Card D.C."/>
            <person name="Schield D.R."/>
            <person name="Castoe T.A."/>
            <person name="Jezkova T."/>
        </authorList>
    </citation>
    <scope>NUCLEOTIDE SEQUENCE [LARGE SCALE GENOMIC DNA]</scope>
    <source>
        <strain evidence="1">NK-2021</strain>
    </source>
</reference>
<sequence>MNFEDLLQEAGGFGKFQLLTLLLLCLPRLFLPLHFLLHNFLAAIPPHHCAIPHQNWLANNLTKEEVWLISIPRDSEGVFSSCKMFSEPQFHLLVNSTQETTDTTANFTTVQSCQHGWIYDQSQFTSTIATQVNVPSSLSFGENEAVTFKMLAEIWVANTKLMQKVLRGSMSTDRDSCIAMATAYVN</sequence>
<dbReference type="EMBL" id="JAIPUX010003289">
    <property type="protein sequence ID" value="KAH0622777.1"/>
    <property type="molecule type" value="Genomic_DNA"/>
</dbReference>